<name>A0A5P2H7P1_9BURK</name>
<dbReference type="NCBIfam" id="TIGR01879">
    <property type="entry name" value="hydantase"/>
    <property type="match status" value="1"/>
</dbReference>
<keyword evidence="2 5" id="KW-0378">Hydrolase</keyword>
<evidence type="ECO:0000313" key="6">
    <source>
        <dbReference type="Proteomes" id="UP000322822"/>
    </source>
</evidence>
<dbReference type="EMBL" id="CP044065">
    <property type="protein sequence ID" value="QET03634.1"/>
    <property type="molecule type" value="Genomic_DNA"/>
</dbReference>
<dbReference type="InterPro" id="IPR002933">
    <property type="entry name" value="Peptidase_M20"/>
</dbReference>
<dbReference type="InterPro" id="IPR036264">
    <property type="entry name" value="Bact_exopeptidase_dim_dom"/>
</dbReference>
<dbReference type="Gene3D" id="3.40.630.10">
    <property type="entry name" value="Zn peptidases"/>
    <property type="match status" value="1"/>
</dbReference>
<dbReference type="OrthoDB" id="9808195at2"/>
<dbReference type="Proteomes" id="UP000322822">
    <property type="component" value="Chromosome 1"/>
</dbReference>
<dbReference type="InterPro" id="IPR011650">
    <property type="entry name" value="Peptidase_M20_dimer"/>
</dbReference>
<feature type="region of interest" description="Disordered" evidence="3">
    <location>
        <begin position="1"/>
        <end position="59"/>
    </location>
</feature>
<sequence length="478" mass="50618">MPPRYPPRTRWSARSRTTFDAIPDTTTPHRHPRSPGLNSPRIPASSASTGASSDLAAARAQDHVDDARLQRAIADLAAFGARDDGGVSRQTLTPIDLAARRHLIDRARALGCEVGIDACANLFFRRPGLDDTLPPVLTGSHADTQPVGGKLDGAYGVIAGLEVIAALNDAGIRTPRAIEVVAWTNEEGSRFGPGCMGSSAFVDPARLDGFRASADGDGVRFGDALDAALAEVPDVPVLPMARPMASCVELHIEQGPVLERANVPLGVVTGIQSVRWYRVTCMGQMAHAGTTPMDERADAMARAVSLAHRLYAHAAAEAATQLRLTLGRWLVAPNSVNTIPGSVTFTVDARCVDEAVLDRFEQALHAAIAEVRTPRQDITIEGFFRQAPTHFPAAMQTLVEAACTRALAQGGHGAPVRLTSGAFHDAMYLAGHCPTAMIFVPSRNGISHNAAEFTDAPSLLLGAQALAYTVTALAYADR</sequence>
<dbReference type="PANTHER" id="PTHR32494:SF5">
    <property type="entry name" value="ALLANTOATE AMIDOHYDROLASE"/>
    <property type="match status" value="1"/>
</dbReference>
<protein>
    <submittedName>
        <fullName evidence="5">M20 family metallo-hydrolase</fullName>
    </submittedName>
</protein>
<dbReference type="Pfam" id="PF07687">
    <property type="entry name" value="M20_dimer"/>
    <property type="match status" value="1"/>
</dbReference>
<evidence type="ECO:0000259" key="4">
    <source>
        <dbReference type="Pfam" id="PF07687"/>
    </source>
</evidence>
<organism evidence="5 6">
    <name type="scientific">Cupriavidus pauculus</name>
    <dbReference type="NCBI Taxonomy" id="82633"/>
    <lineage>
        <taxon>Bacteria</taxon>
        <taxon>Pseudomonadati</taxon>
        <taxon>Pseudomonadota</taxon>
        <taxon>Betaproteobacteria</taxon>
        <taxon>Burkholderiales</taxon>
        <taxon>Burkholderiaceae</taxon>
        <taxon>Cupriavidus</taxon>
    </lineage>
</organism>
<evidence type="ECO:0000256" key="2">
    <source>
        <dbReference type="ARBA" id="ARBA00022801"/>
    </source>
</evidence>
<feature type="domain" description="Peptidase M20 dimerisation" evidence="4">
    <location>
        <begin position="272"/>
        <end position="370"/>
    </location>
</feature>
<evidence type="ECO:0000256" key="1">
    <source>
        <dbReference type="ARBA" id="ARBA00006153"/>
    </source>
</evidence>
<dbReference type="AlphaFoldDB" id="A0A5P2H7P1"/>
<evidence type="ECO:0000256" key="3">
    <source>
        <dbReference type="SAM" id="MobiDB-lite"/>
    </source>
</evidence>
<dbReference type="PANTHER" id="PTHR32494">
    <property type="entry name" value="ALLANTOATE DEIMINASE-RELATED"/>
    <property type="match status" value="1"/>
</dbReference>
<dbReference type="CDD" id="cd03884">
    <property type="entry name" value="M20_bAS"/>
    <property type="match status" value="1"/>
</dbReference>
<dbReference type="SUPFAM" id="SSF55031">
    <property type="entry name" value="Bacterial exopeptidase dimerisation domain"/>
    <property type="match status" value="1"/>
</dbReference>
<gene>
    <name evidence="5" type="ORF">FOB72_01900</name>
</gene>
<dbReference type="SUPFAM" id="SSF53187">
    <property type="entry name" value="Zn-dependent exopeptidases"/>
    <property type="match status" value="1"/>
</dbReference>
<evidence type="ECO:0000313" key="5">
    <source>
        <dbReference type="EMBL" id="QET03634.1"/>
    </source>
</evidence>
<dbReference type="InterPro" id="IPR010158">
    <property type="entry name" value="Amidase_Cbmase"/>
</dbReference>
<reference evidence="5 6" key="1">
    <citation type="submission" date="2019-09" db="EMBL/GenBank/DDBJ databases">
        <title>FDA dAtabase for Regulatory Grade micrObial Sequences (FDA-ARGOS): Supporting development and validation of Infectious Disease Dx tests.</title>
        <authorList>
            <person name="Sciortino C."/>
            <person name="Tallon L."/>
            <person name="Sadzewicz L."/>
            <person name="Vavikolanu K."/>
            <person name="Mehta A."/>
            <person name="Aluvathingal J."/>
            <person name="Nadendla S."/>
            <person name="Nandy P."/>
            <person name="Geyer C."/>
            <person name="Yan Y."/>
            <person name="Sichtig H."/>
        </authorList>
    </citation>
    <scope>NUCLEOTIDE SEQUENCE [LARGE SCALE GENOMIC DNA]</scope>
    <source>
        <strain evidence="5 6">FDAARGOS_664</strain>
    </source>
</reference>
<dbReference type="GO" id="GO:0016813">
    <property type="term" value="F:hydrolase activity, acting on carbon-nitrogen (but not peptide) bonds, in linear amidines"/>
    <property type="evidence" value="ECO:0007669"/>
    <property type="project" value="InterPro"/>
</dbReference>
<dbReference type="Pfam" id="PF01546">
    <property type="entry name" value="Peptidase_M20"/>
    <property type="match status" value="1"/>
</dbReference>
<proteinExistence type="inferred from homology"/>
<dbReference type="Gene3D" id="3.30.70.360">
    <property type="match status" value="1"/>
</dbReference>
<accession>A0A5P2H7P1</accession>
<comment type="similarity">
    <text evidence="1">Belongs to the peptidase M20 family.</text>
</comment>